<dbReference type="EMBL" id="OZ019904">
    <property type="protein sequence ID" value="CAK9199405.1"/>
    <property type="molecule type" value="Genomic_DNA"/>
</dbReference>
<evidence type="ECO:0000256" key="5">
    <source>
        <dbReference type="SAM" id="Phobius"/>
    </source>
</evidence>
<evidence type="ECO:0000313" key="7">
    <source>
        <dbReference type="EMBL" id="CAK9199405.1"/>
    </source>
</evidence>
<evidence type="ECO:0000256" key="3">
    <source>
        <dbReference type="ARBA" id="ARBA00022968"/>
    </source>
</evidence>
<dbReference type="Proteomes" id="UP001497512">
    <property type="component" value="Chromosome 12"/>
</dbReference>
<reference evidence="7" key="1">
    <citation type="submission" date="2024-02" db="EMBL/GenBank/DDBJ databases">
        <authorList>
            <consortium name="ELIXIR-Norway"/>
            <consortium name="Elixir Norway"/>
        </authorList>
    </citation>
    <scope>NUCLEOTIDE SEQUENCE</scope>
</reference>
<comment type="similarity">
    <text evidence="2">Belongs to the glycosyltransferase 47 family.</text>
</comment>
<keyword evidence="8" id="KW-1185">Reference proteome</keyword>
<protein>
    <recommendedName>
        <fullName evidence="6">Exostosin GT47 domain-containing protein</fullName>
    </recommendedName>
</protein>
<proteinExistence type="inferred from homology"/>
<keyword evidence="3" id="KW-0735">Signal-anchor</keyword>
<sequence length="505" mass="56860">MSTTGDHQRISKSPHQPAGWTVSGLVVVVMCVFVGVYGLVGLLQDVVFQCPRSSVRVFGPTSGGFAGNMTGQQLMPKETITTSQEDTREISCAGKYVYLYDLPPAFNQKFVDDCRVDPPWVHICGALTNNGLGEPLVIDLVSSNDSSSFSNILLPRDAWYKTHQFTLDLYYHQRLKEYPCLTHDPDKAVLSYIPFYSALDLTLKLYNKSSLEKDRASQRLIGWLQSSRHWLRTGGHNHVLLFGRIIWDYTKGEFAADGWGNSLSKLTELQNVTKISIERAYYSQDQRAVPYPTSFHPYSDDQIVAWQRAVLSTRRDVLVVFAGAPRSKAPDMILVSSVRRQLMTQCSNSPRYCSLLSCNVVDCERSPHLLTQAFLKSVFCLQPRGDSATRKGVFDCLIAGSIPVFFSKYTAYRQYMWHLPHNGSSYSVFLDAKAVSNGTVNVIRELKRIPLSTIASMQQTINGFLPNILYSKPGSNLKTRDAFNITLQNLLDTFRQRQVDQQTRG</sequence>
<accession>A0ABP0TL69</accession>
<dbReference type="PANTHER" id="PTHR11062:SF375">
    <property type="entry name" value="EXOSTOSIN GT47 DOMAIN-CONTAINING PROTEIN"/>
    <property type="match status" value="1"/>
</dbReference>
<organism evidence="7 8">
    <name type="scientific">Sphagnum troendelagicum</name>
    <dbReference type="NCBI Taxonomy" id="128251"/>
    <lineage>
        <taxon>Eukaryota</taxon>
        <taxon>Viridiplantae</taxon>
        <taxon>Streptophyta</taxon>
        <taxon>Embryophyta</taxon>
        <taxon>Bryophyta</taxon>
        <taxon>Sphagnophytina</taxon>
        <taxon>Sphagnopsida</taxon>
        <taxon>Sphagnales</taxon>
        <taxon>Sphagnaceae</taxon>
        <taxon>Sphagnum</taxon>
    </lineage>
</organism>
<dbReference type="InterPro" id="IPR004263">
    <property type="entry name" value="Exostosin"/>
</dbReference>
<feature type="domain" description="Exostosin GT47" evidence="6">
    <location>
        <begin position="92"/>
        <end position="444"/>
    </location>
</feature>
<name>A0ABP0TL69_9BRYO</name>
<keyword evidence="4" id="KW-0333">Golgi apparatus</keyword>
<comment type="subcellular location">
    <subcellularLocation>
        <location evidence="1">Golgi apparatus membrane</location>
        <topology evidence="1">Single-pass type II membrane protein</topology>
    </subcellularLocation>
</comment>
<evidence type="ECO:0000256" key="1">
    <source>
        <dbReference type="ARBA" id="ARBA00004323"/>
    </source>
</evidence>
<evidence type="ECO:0000256" key="2">
    <source>
        <dbReference type="ARBA" id="ARBA00010271"/>
    </source>
</evidence>
<keyword evidence="5" id="KW-0812">Transmembrane</keyword>
<dbReference type="InterPro" id="IPR040911">
    <property type="entry name" value="Exostosin_GT47"/>
</dbReference>
<dbReference type="PANTHER" id="PTHR11062">
    <property type="entry name" value="EXOSTOSIN HEPARAN SULFATE GLYCOSYLTRANSFERASE -RELATED"/>
    <property type="match status" value="1"/>
</dbReference>
<feature type="transmembrane region" description="Helical" evidence="5">
    <location>
        <begin position="20"/>
        <end position="43"/>
    </location>
</feature>
<dbReference type="Pfam" id="PF03016">
    <property type="entry name" value="Exostosin_GT47"/>
    <property type="match status" value="1"/>
</dbReference>
<evidence type="ECO:0000313" key="8">
    <source>
        <dbReference type="Proteomes" id="UP001497512"/>
    </source>
</evidence>
<keyword evidence="5" id="KW-0472">Membrane</keyword>
<gene>
    <name evidence="7" type="ORF">CSSPTR1EN2_LOCUS4920</name>
</gene>
<evidence type="ECO:0000256" key="4">
    <source>
        <dbReference type="ARBA" id="ARBA00023034"/>
    </source>
</evidence>
<evidence type="ECO:0000259" key="6">
    <source>
        <dbReference type="Pfam" id="PF03016"/>
    </source>
</evidence>
<keyword evidence="5" id="KW-1133">Transmembrane helix</keyword>